<protein>
    <submittedName>
        <fullName evidence="1">Uncharacterized protein</fullName>
    </submittedName>
</protein>
<dbReference type="RefSeq" id="WP_029327027.1">
    <property type="nucleotide sequence ID" value="NZ_CP023729.1"/>
</dbReference>
<dbReference type="Proteomes" id="UP000595038">
    <property type="component" value="Chromosome"/>
</dbReference>
<dbReference type="AlphaFoldDB" id="A0AB37GR99"/>
<dbReference type="InterPro" id="IPR054224">
    <property type="entry name" value="DUF6944"/>
</dbReference>
<reference evidence="1 2" key="1">
    <citation type="submission" date="2020-12" db="EMBL/GenBank/DDBJ databases">
        <title>FDA dAtabase for Regulatory Grade micrObial Sequences (FDA-ARGOS): Supporting development and validation of Infectious Disease Dx tests.</title>
        <authorList>
            <person name="Nelson B."/>
            <person name="Plummer A."/>
            <person name="Tallon L."/>
            <person name="Sadzewicz L."/>
            <person name="Zhao X."/>
            <person name="Boylan J."/>
            <person name="Ott S."/>
            <person name="Bowen H."/>
            <person name="Vavikolanu K."/>
            <person name="Mehta A."/>
            <person name="Aluvathingal J."/>
            <person name="Nadendla S."/>
            <person name="Myers T."/>
            <person name="Yan Y."/>
            <person name="Sichtig H."/>
        </authorList>
    </citation>
    <scope>NUCLEOTIDE SEQUENCE [LARGE SCALE GENOMIC DNA]</scope>
    <source>
        <strain evidence="1 2">FDAARGOS_923</strain>
    </source>
</reference>
<sequence>MDNKSKKILGTFISMIGTIQAAVGGTPQFPLDEEQRYQFEIIGNTLQAVGSSLSAEGQGSNFMGAVGEQIQAIGNSTVLVGLLIYKRKNSDIEERVVISGNWLQALGSFVGLDYTGNENISVLESNLGGILQGIGNSLQAIGGIETLRPNLIPFKGVGTLGSWIQATGSVISFLVEISDE</sequence>
<accession>A0AB37GR99</accession>
<organism evidence="1 2">
    <name type="scientific">Bacillus licheniformis</name>
    <dbReference type="NCBI Taxonomy" id="1402"/>
    <lineage>
        <taxon>Bacteria</taxon>
        <taxon>Bacillati</taxon>
        <taxon>Bacillota</taxon>
        <taxon>Bacilli</taxon>
        <taxon>Bacillales</taxon>
        <taxon>Bacillaceae</taxon>
        <taxon>Bacillus</taxon>
    </lineage>
</organism>
<dbReference type="Pfam" id="PF22116">
    <property type="entry name" value="DUF6944"/>
    <property type="match status" value="1"/>
</dbReference>
<proteinExistence type="predicted"/>
<evidence type="ECO:0000313" key="1">
    <source>
        <dbReference type="EMBL" id="QPR71996.1"/>
    </source>
</evidence>
<gene>
    <name evidence="1" type="ORF">I6G80_19565</name>
</gene>
<dbReference type="EMBL" id="CP065647">
    <property type="protein sequence ID" value="QPR71996.1"/>
    <property type="molecule type" value="Genomic_DNA"/>
</dbReference>
<evidence type="ECO:0000313" key="2">
    <source>
        <dbReference type="Proteomes" id="UP000595038"/>
    </source>
</evidence>
<name>A0AB37GR99_BACLI</name>